<name>A0A418NF40_9SPHN</name>
<dbReference type="AlphaFoldDB" id="A0A418NF40"/>
<protein>
    <recommendedName>
        <fullName evidence="5">DUF2059 domain-containing protein</fullName>
    </recommendedName>
</protein>
<gene>
    <name evidence="3" type="ORF">D2V04_12640</name>
</gene>
<keyword evidence="4" id="KW-1185">Reference proteome</keyword>
<dbReference type="OrthoDB" id="7428977at2"/>
<feature type="signal peptide" evidence="2">
    <location>
        <begin position="1"/>
        <end position="20"/>
    </location>
</feature>
<feature type="compositionally biased region" description="Basic and acidic residues" evidence="1">
    <location>
        <begin position="98"/>
        <end position="107"/>
    </location>
</feature>
<sequence>MRILALCAASALAFPAAASASEPAPLPDFEVYDAPLYAPEAEYEEPLSQRLADPAVQNELASTVAVLGEILLDMPLAPIVEPMAEIAGRDPGSVDPDLTLRKMRPEASDVPARVARDLPRAMGAMASMADSLEAMRPALRAMAERLESGIDQATRSPR</sequence>
<dbReference type="RefSeq" id="WP_119514026.1">
    <property type="nucleotide sequence ID" value="NZ_QXFK01000018.1"/>
</dbReference>
<evidence type="ECO:0000313" key="4">
    <source>
        <dbReference type="Proteomes" id="UP000285092"/>
    </source>
</evidence>
<comment type="caution">
    <text evidence="3">The sequence shown here is derived from an EMBL/GenBank/DDBJ whole genome shotgun (WGS) entry which is preliminary data.</text>
</comment>
<reference evidence="3 4" key="1">
    <citation type="submission" date="2018-08" db="EMBL/GenBank/DDBJ databases">
        <title>Altererythrobacter sp.Ery1 and Ery12, the genome sequencing of novel strains in genus Alterythrobacter.</title>
        <authorList>
            <person name="Cheng H."/>
            <person name="Wu Y.-H."/>
            <person name="Fang C."/>
            <person name="Xu X.-W."/>
        </authorList>
    </citation>
    <scope>NUCLEOTIDE SEQUENCE [LARGE SCALE GENOMIC DNA]</scope>
    <source>
        <strain evidence="3 4">Ery1</strain>
    </source>
</reference>
<evidence type="ECO:0000256" key="2">
    <source>
        <dbReference type="SAM" id="SignalP"/>
    </source>
</evidence>
<accession>A0A418NF40</accession>
<proteinExistence type="predicted"/>
<evidence type="ECO:0000313" key="3">
    <source>
        <dbReference type="EMBL" id="RIV76968.1"/>
    </source>
</evidence>
<feature type="chain" id="PRO_5019388887" description="DUF2059 domain-containing protein" evidence="2">
    <location>
        <begin position="21"/>
        <end position="158"/>
    </location>
</feature>
<evidence type="ECO:0008006" key="5">
    <source>
        <dbReference type="Google" id="ProtNLM"/>
    </source>
</evidence>
<feature type="region of interest" description="Disordered" evidence="1">
    <location>
        <begin position="87"/>
        <end position="111"/>
    </location>
</feature>
<keyword evidence="2" id="KW-0732">Signal</keyword>
<dbReference type="Proteomes" id="UP000285092">
    <property type="component" value="Unassembled WGS sequence"/>
</dbReference>
<evidence type="ECO:0000256" key="1">
    <source>
        <dbReference type="SAM" id="MobiDB-lite"/>
    </source>
</evidence>
<organism evidence="3 4">
    <name type="scientific">Pelagerythrobacter aerophilus</name>
    <dbReference type="NCBI Taxonomy" id="2306995"/>
    <lineage>
        <taxon>Bacteria</taxon>
        <taxon>Pseudomonadati</taxon>
        <taxon>Pseudomonadota</taxon>
        <taxon>Alphaproteobacteria</taxon>
        <taxon>Sphingomonadales</taxon>
        <taxon>Erythrobacteraceae</taxon>
        <taxon>Pelagerythrobacter</taxon>
    </lineage>
</organism>
<dbReference type="EMBL" id="QXFK01000018">
    <property type="protein sequence ID" value="RIV76968.1"/>
    <property type="molecule type" value="Genomic_DNA"/>
</dbReference>